<feature type="region of interest" description="Disordered" evidence="1">
    <location>
        <begin position="1"/>
        <end position="48"/>
    </location>
</feature>
<proteinExistence type="predicted"/>
<evidence type="ECO:0000313" key="2">
    <source>
        <dbReference type="EMBL" id="GBO03489.1"/>
    </source>
</evidence>
<feature type="compositionally biased region" description="Basic and acidic residues" evidence="1">
    <location>
        <begin position="18"/>
        <end position="35"/>
    </location>
</feature>
<organism evidence="2 3">
    <name type="scientific">Araneus ventricosus</name>
    <name type="common">Orbweaver spider</name>
    <name type="synonym">Epeira ventricosa</name>
    <dbReference type="NCBI Taxonomy" id="182803"/>
    <lineage>
        <taxon>Eukaryota</taxon>
        <taxon>Metazoa</taxon>
        <taxon>Ecdysozoa</taxon>
        <taxon>Arthropoda</taxon>
        <taxon>Chelicerata</taxon>
        <taxon>Arachnida</taxon>
        <taxon>Araneae</taxon>
        <taxon>Araneomorphae</taxon>
        <taxon>Entelegynae</taxon>
        <taxon>Araneoidea</taxon>
        <taxon>Araneidae</taxon>
        <taxon>Araneus</taxon>
    </lineage>
</organism>
<accession>A0A4Y2TS82</accession>
<evidence type="ECO:0000256" key="1">
    <source>
        <dbReference type="SAM" id="MobiDB-lite"/>
    </source>
</evidence>
<evidence type="ECO:0000313" key="3">
    <source>
        <dbReference type="Proteomes" id="UP000499080"/>
    </source>
</evidence>
<dbReference type="EMBL" id="BGPR01030766">
    <property type="protein sequence ID" value="GBO03489.1"/>
    <property type="molecule type" value="Genomic_DNA"/>
</dbReference>
<comment type="caution">
    <text evidence="2">The sequence shown here is derived from an EMBL/GenBank/DDBJ whole genome shotgun (WGS) entry which is preliminary data.</text>
</comment>
<reference evidence="2 3" key="1">
    <citation type="journal article" date="2019" name="Sci. Rep.">
        <title>Orb-weaving spider Araneus ventricosus genome elucidates the spidroin gene catalogue.</title>
        <authorList>
            <person name="Kono N."/>
            <person name="Nakamura H."/>
            <person name="Ohtoshi R."/>
            <person name="Moran D.A.P."/>
            <person name="Shinohara A."/>
            <person name="Yoshida Y."/>
            <person name="Fujiwara M."/>
            <person name="Mori M."/>
            <person name="Tomita M."/>
            <person name="Arakawa K."/>
        </authorList>
    </citation>
    <scope>NUCLEOTIDE SEQUENCE [LARGE SCALE GENOMIC DNA]</scope>
</reference>
<gene>
    <name evidence="2" type="ORF">AVEN_3648_1</name>
</gene>
<dbReference type="Proteomes" id="UP000499080">
    <property type="component" value="Unassembled WGS sequence"/>
</dbReference>
<protein>
    <submittedName>
        <fullName evidence="2">Uncharacterized protein</fullName>
    </submittedName>
</protein>
<name>A0A4Y2TS82_ARAVE</name>
<keyword evidence="3" id="KW-1185">Reference proteome</keyword>
<dbReference type="AlphaFoldDB" id="A0A4Y2TS82"/>
<sequence length="114" mass="13236">MTLKTEKVLGTQHLPTPRGKEEKKSETQEEGKNLKGDQTLSTSNRKHTKEDDINIWMPVLGVISQNSTERILKILMLLFCPFPVHTKGHMQRTLKRIKEMPDLEPHHNIPRNVY</sequence>